<feature type="transmembrane region" description="Helical" evidence="2">
    <location>
        <begin position="344"/>
        <end position="364"/>
    </location>
</feature>
<feature type="compositionally biased region" description="Basic and acidic residues" evidence="1">
    <location>
        <begin position="212"/>
        <end position="227"/>
    </location>
</feature>
<feature type="region of interest" description="Disordered" evidence="1">
    <location>
        <begin position="50"/>
        <end position="77"/>
    </location>
</feature>
<evidence type="ECO:0000313" key="4">
    <source>
        <dbReference type="WBParaSite" id="MBELARI_LOCUS20182"/>
    </source>
</evidence>
<protein>
    <submittedName>
        <fullName evidence="4">Uncharacterized protein</fullName>
    </submittedName>
</protein>
<feature type="compositionally biased region" description="Polar residues" evidence="1">
    <location>
        <begin position="1"/>
        <end position="11"/>
    </location>
</feature>
<accession>A0AAF3F126</accession>
<proteinExistence type="predicted"/>
<feature type="compositionally biased region" description="Polar residues" evidence="1">
    <location>
        <begin position="51"/>
        <end position="71"/>
    </location>
</feature>
<dbReference type="WBParaSite" id="MBELARI_LOCUS20182">
    <property type="protein sequence ID" value="MBELARI_LOCUS20182"/>
    <property type="gene ID" value="MBELARI_LOCUS20182"/>
</dbReference>
<evidence type="ECO:0000256" key="2">
    <source>
        <dbReference type="SAM" id="Phobius"/>
    </source>
</evidence>
<evidence type="ECO:0000256" key="1">
    <source>
        <dbReference type="SAM" id="MobiDB-lite"/>
    </source>
</evidence>
<keyword evidence="2" id="KW-1133">Transmembrane helix</keyword>
<organism evidence="3 4">
    <name type="scientific">Mesorhabditis belari</name>
    <dbReference type="NCBI Taxonomy" id="2138241"/>
    <lineage>
        <taxon>Eukaryota</taxon>
        <taxon>Metazoa</taxon>
        <taxon>Ecdysozoa</taxon>
        <taxon>Nematoda</taxon>
        <taxon>Chromadorea</taxon>
        <taxon>Rhabditida</taxon>
        <taxon>Rhabditina</taxon>
        <taxon>Rhabditomorpha</taxon>
        <taxon>Rhabditoidea</taxon>
        <taxon>Rhabditidae</taxon>
        <taxon>Mesorhabditinae</taxon>
        <taxon>Mesorhabditis</taxon>
    </lineage>
</organism>
<evidence type="ECO:0000313" key="3">
    <source>
        <dbReference type="Proteomes" id="UP000887575"/>
    </source>
</evidence>
<feature type="compositionally biased region" description="Basic and acidic residues" evidence="1">
    <location>
        <begin position="18"/>
        <end position="35"/>
    </location>
</feature>
<keyword evidence="3" id="KW-1185">Reference proteome</keyword>
<name>A0AAF3F126_9BILA</name>
<keyword evidence="2" id="KW-0812">Transmembrane</keyword>
<feature type="transmembrane region" description="Helical" evidence="2">
    <location>
        <begin position="370"/>
        <end position="389"/>
    </location>
</feature>
<dbReference type="Proteomes" id="UP000887575">
    <property type="component" value="Unassembled WGS sequence"/>
</dbReference>
<sequence>MPENAGFSTSDIVDEELGEHSGMEERRRKREEEDGEIVREREEIRIKFMEENTQTDQGNVRSMNSPISPQNDPDDDEGGDYCCCACCSWTKMCETLGNRQGKFISTLRPLRAPLVYALQALKRLELELERSIKSKDSAEDTSQKVTNVIEAINELTTHTKLNIPPEENQMLRAVANELVILQRVIDEVAYTLRNSPSRKLSSPPVMQAGKEMKVEKNTNTLSKKDQKPTGGLLSFKPNGTPPVITPLSENKDIEKPPTVDVASSTPIAPVGVLSQSPLGGYSIKTGPLLDYTSPDIDANLVTTVTRTYDEHSLKERISRNCDRIENLICFIDQKCQRRWWLKDMINFFQLFIKLALFVSASVSVVYHQDITPSIVTLIIAVLQGVIELLDQYFIKNKKPEDVKLSVFTGTAKSTTTSFSY</sequence>
<reference evidence="4" key="1">
    <citation type="submission" date="2024-02" db="UniProtKB">
        <authorList>
            <consortium name="WormBaseParasite"/>
        </authorList>
    </citation>
    <scope>IDENTIFICATION</scope>
</reference>
<feature type="region of interest" description="Disordered" evidence="1">
    <location>
        <begin position="212"/>
        <end position="241"/>
    </location>
</feature>
<feature type="region of interest" description="Disordered" evidence="1">
    <location>
        <begin position="1"/>
        <end position="35"/>
    </location>
</feature>
<keyword evidence="2" id="KW-0472">Membrane</keyword>
<dbReference type="AlphaFoldDB" id="A0AAF3F126"/>